<dbReference type="Proteomes" id="UP001595937">
    <property type="component" value="Unassembled WGS sequence"/>
</dbReference>
<evidence type="ECO:0000313" key="5">
    <source>
        <dbReference type="Proteomes" id="UP001595937"/>
    </source>
</evidence>
<keyword evidence="1 4" id="KW-0378">Hydrolase</keyword>
<dbReference type="InterPro" id="IPR012338">
    <property type="entry name" value="Beta-lactam/transpept-like"/>
</dbReference>
<dbReference type="EC" id="3.-.-.-" evidence="4"/>
<accession>A0ABW0FEC4</accession>
<comment type="caution">
    <text evidence="4">The sequence shown here is derived from an EMBL/GenBank/DDBJ whole genome shotgun (WGS) entry which is preliminary data.</text>
</comment>
<dbReference type="Pfam" id="PF00144">
    <property type="entry name" value="Beta-lactamase"/>
    <property type="match status" value="1"/>
</dbReference>
<evidence type="ECO:0000256" key="2">
    <source>
        <dbReference type="SAM" id="MobiDB-lite"/>
    </source>
</evidence>
<feature type="domain" description="Beta-lactamase-related" evidence="3">
    <location>
        <begin position="77"/>
        <end position="369"/>
    </location>
</feature>
<evidence type="ECO:0000313" key="4">
    <source>
        <dbReference type="EMBL" id="MFC5296180.1"/>
    </source>
</evidence>
<dbReference type="RefSeq" id="WP_343922293.1">
    <property type="nucleotide sequence ID" value="NZ_BAAAIR010000007.1"/>
</dbReference>
<dbReference type="InterPro" id="IPR001466">
    <property type="entry name" value="Beta-lactam-related"/>
</dbReference>
<keyword evidence="5" id="KW-1185">Reference proteome</keyword>
<protein>
    <submittedName>
        <fullName evidence="4">Serine hydrolase domain-containing protein</fullName>
        <ecNumber evidence="4">3.-.-.-</ecNumber>
    </submittedName>
</protein>
<dbReference type="InterPro" id="IPR050789">
    <property type="entry name" value="Diverse_Enzym_Activities"/>
</dbReference>
<dbReference type="EMBL" id="JBHSLN010000004">
    <property type="protein sequence ID" value="MFC5296180.1"/>
    <property type="molecule type" value="Genomic_DNA"/>
</dbReference>
<feature type="region of interest" description="Disordered" evidence="2">
    <location>
        <begin position="211"/>
        <end position="245"/>
    </location>
</feature>
<dbReference type="Gene3D" id="3.40.710.10">
    <property type="entry name" value="DD-peptidase/beta-lactamase superfamily"/>
    <property type="match status" value="1"/>
</dbReference>
<gene>
    <name evidence="4" type="ORF">ACFPK8_01500</name>
</gene>
<dbReference type="GO" id="GO:0016787">
    <property type="term" value="F:hydrolase activity"/>
    <property type="evidence" value="ECO:0007669"/>
    <property type="project" value="UniProtKB-KW"/>
</dbReference>
<dbReference type="SUPFAM" id="SSF56601">
    <property type="entry name" value="beta-lactamase/transpeptidase-like"/>
    <property type="match status" value="1"/>
</dbReference>
<name>A0ABW0FEC4_9MICO</name>
<organism evidence="4 5">
    <name type="scientific">Brachybacterium tyrofermentans</name>
    <dbReference type="NCBI Taxonomy" id="47848"/>
    <lineage>
        <taxon>Bacteria</taxon>
        <taxon>Bacillati</taxon>
        <taxon>Actinomycetota</taxon>
        <taxon>Actinomycetes</taxon>
        <taxon>Micrococcales</taxon>
        <taxon>Dermabacteraceae</taxon>
        <taxon>Brachybacterium</taxon>
    </lineage>
</organism>
<evidence type="ECO:0000259" key="3">
    <source>
        <dbReference type="Pfam" id="PF00144"/>
    </source>
</evidence>
<dbReference type="GeneID" id="303296056"/>
<dbReference type="PANTHER" id="PTHR43283">
    <property type="entry name" value="BETA-LACTAMASE-RELATED"/>
    <property type="match status" value="1"/>
</dbReference>
<dbReference type="PANTHER" id="PTHR43283:SF11">
    <property type="entry name" value="BETA-LACTAMASE-RELATED DOMAIN-CONTAINING PROTEIN"/>
    <property type="match status" value="1"/>
</dbReference>
<reference evidence="5" key="1">
    <citation type="journal article" date="2019" name="Int. J. Syst. Evol. Microbiol.">
        <title>The Global Catalogue of Microorganisms (GCM) 10K type strain sequencing project: providing services to taxonomists for standard genome sequencing and annotation.</title>
        <authorList>
            <consortium name="The Broad Institute Genomics Platform"/>
            <consortium name="The Broad Institute Genome Sequencing Center for Infectious Disease"/>
            <person name="Wu L."/>
            <person name="Ma J."/>
        </authorList>
    </citation>
    <scope>NUCLEOTIDE SEQUENCE [LARGE SCALE GENOMIC DNA]</scope>
    <source>
        <strain evidence="5">CGMCC 1.16455</strain>
    </source>
</reference>
<sequence>MDDTDAPDPTTDGTAQNRLEELVTAVSRGAATAPADGPAIEGAAAATAAVDSPGRPVARALAGSTALFAPDGAHLPADSPELTPLVADTLFDMASVTKVVTTLTAATLMDDGLLDPEAPVAEYLPSPHPSITVRQLLTHTAGLPPVMPLWKVPGGREQRLAAIAGAQLDTEPGTAHAYSCIGFILLGTLLEGLTDTPLPELARIRVLDPAGATSAGWSPSVEEGSRAAATEYQEDPPRGLVRGSTHDETAWSLGGAGNAGVFATLDDALALGRVLAGRGPGPTLSGPVRALLTTDQLPPGVTTGAPWRQGFGLRVGQELCPGEVLPRVVGHPGFTGTSVLADPSTGTVAVLLTNRVHPHRTRFSIDRSRRGLARIAFV</sequence>
<evidence type="ECO:0000256" key="1">
    <source>
        <dbReference type="ARBA" id="ARBA00022801"/>
    </source>
</evidence>
<proteinExistence type="predicted"/>